<evidence type="ECO:0000313" key="1">
    <source>
        <dbReference type="EMBL" id="CAH0778299.1"/>
    </source>
</evidence>
<dbReference type="Pfam" id="PF03392">
    <property type="entry name" value="OS-D"/>
    <property type="match status" value="1"/>
</dbReference>
<reference evidence="1" key="1">
    <citation type="submission" date="2021-12" db="EMBL/GenBank/DDBJ databases">
        <authorList>
            <person name="King R."/>
        </authorList>
    </citation>
    <scope>NUCLEOTIDE SEQUENCE</scope>
</reference>
<name>A0A9P0CFQ6_BEMTA</name>
<proteinExistence type="predicted"/>
<dbReference type="InterPro" id="IPR036682">
    <property type="entry name" value="OS_D_A10/PebIII_sf"/>
</dbReference>
<sequence>MTAEILECRMVFEMLCPEVWGLAPTSFFRVPLTLGTTKYPKRVRVISGHTHVELASDQGPGAAIRLPTRRGLSQCAFRHSRFSEKFLVCSFEPKMSRVTLLLVAVALVGFVAGAPAPLEQSDLEKFENMDLSSILSNKRLRTAYVNCMVDKGPCTADAAEFKKILPDLTETQCADCSAKFKELIKKSVTTFQKDYPEDWKTLMAHFDPDNKRAADLEKFMSS</sequence>
<dbReference type="PANTHER" id="PTHR11257:SF13">
    <property type="entry name" value="GEO07322P1"/>
    <property type="match status" value="1"/>
</dbReference>
<dbReference type="InterPro" id="IPR005055">
    <property type="entry name" value="A10/PebIII"/>
</dbReference>
<dbReference type="EMBL" id="OU963870">
    <property type="protein sequence ID" value="CAH0778299.1"/>
    <property type="molecule type" value="Genomic_DNA"/>
</dbReference>
<dbReference type="Gene3D" id="1.10.2080.10">
    <property type="entry name" value="Insect odorant-binding protein A10/Ejaculatory bulb-specific protein 3"/>
    <property type="match status" value="1"/>
</dbReference>
<dbReference type="Proteomes" id="UP001152759">
    <property type="component" value="Chromosome 9"/>
</dbReference>
<organism evidence="1 2">
    <name type="scientific">Bemisia tabaci</name>
    <name type="common">Sweetpotato whitefly</name>
    <name type="synonym">Aleurodes tabaci</name>
    <dbReference type="NCBI Taxonomy" id="7038"/>
    <lineage>
        <taxon>Eukaryota</taxon>
        <taxon>Metazoa</taxon>
        <taxon>Ecdysozoa</taxon>
        <taxon>Arthropoda</taxon>
        <taxon>Hexapoda</taxon>
        <taxon>Insecta</taxon>
        <taxon>Pterygota</taxon>
        <taxon>Neoptera</taxon>
        <taxon>Paraneoptera</taxon>
        <taxon>Hemiptera</taxon>
        <taxon>Sternorrhyncha</taxon>
        <taxon>Aleyrodoidea</taxon>
        <taxon>Aleyrodidae</taxon>
        <taxon>Aleyrodinae</taxon>
        <taxon>Bemisia</taxon>
    </lineage>
</organism>
<dbReference type="PANTHER" id="PTHR11257">
    <property type="entry name" value="CHEMOSENSORY PROTEIN-RELATED"/>
    <property type="match status" value="1"/>
</dbReference>
<dbReference type="AlphaFoldDB" id="A0A9P0CFQ6"/>
<dbReference type="SUPFAM" id="SSF100910">
    <property type="entry name" value="Chemosensory protein Csp2"/>
    <property type="match status" value="1"/>
</dbReference>
<protein>
    <submittedName>
        <fullName evidence="1">Uncharacterized protein</fullName>
    </submittedName>
</protein>
<keyword evidence="2" id="KW-1185">Reference proteome</keyword>
<accession>A0A9P0CFQ6</accession>
<gene>
    <name evidence="1" type="ORF">BEMITA_LOCUS14127</name>
</gene>
<evidence type="ECO:0000313" key="2">
    <source>
        <dbReference type="Proteomes" id="UP001152759"/>
    </source>
</evidence>